<evidence type="ECO:0000256" key="1">
    <source>
        <dbReference type="ARBA" id="ARBA00004370"/>
    </source>
</evidence>
<feature type="region of interest" description="Disordered" evidence="5">
    <location>
        <begin position="221"/>
        <end position="242"/>
    </location>
</feature>
<evidence type="ECO:0000256" key="5">
    <source>
        <dbReference type="SAM" id="MobiDB-lite"/>
    </source>
</evidence>
<sequence length="489" mass="53340">MKNHLFLLSEGFTLTTGMIITIAIVAVVLLILIIFLAQYKRVAPNEIMVISGGGIQPDPVTGSKTKIVSGGGTFVIPVLQEYTYISQKPFTVASTVTKVPTVNQVPINVKTLATIRIGQSDAMRRTAAQRILGTDLDALVIDLSDVLGNQVRSIIGQLTPEEANTDRTKFQENVVNLVEPLLAEFGLELITLSVESVSDDSGYYNNLAIIEIKNNESRSRIQKAEADKNARSKEAESQQIAIKAEKESEQKIAEVEKDTQIKTAQYDREKQIAIIEAQREQELQNIEARRQQELAKADADKLVAERNVETAKVEQAQKKVEAETVAQVKLIAEQKEADAKAYAVTAEAQAEAERIRKSGEAEAESIRQIGLAKAESQEKLAKAFESNGQMIIMQELVKVLPDIAAKLAEPLSQIQNMTVYDGVESISGASASQLPGLFDFIKSSTGMDLANMMEQRAAGTLTVQETGKLAKVAEQVNIVSDEPTDDLSV</sequence>
<dbReference type="InterPro" id="IPR036013">
    <property type="entry name" value="Band_7/SPFH_dom_sf"/>
</dbReference>
<evidence type="ECO:0000313" key="8">
    <source>
        <dbReference type="Proteomes" id="UP000501945"/>
    </source>
</evidence>
<reference evidence="7 8" key="1">
    <citation type="submission" date="2019-12" db="EMBL/GenBank/DDBJ databases">
        <title>Whole genome sequences of Lactococcus raffinolactis strains isolated from sewage.</title>
        <authorList>
            <person name="Ybazeta G."/>
            <person name="Ross M."/>
            <person name="Brabant-Kirwan D."/>
            <person name="Saleh M."/>
            <person name="Dillon J.A."/>
            <person name="Splinter K."/>
            <person name="Nokhbeh R."/>
        </authorList>
    </citation>
    <scope>NUCLEOTIDE SEQUENCE [LARGE SCALE GENOMIC DNA]</scope>
    <source>
        <strain evidence="7 8">Lr_19_5</strain>
    </source>
</reference>
<dbReference type="SUPFAM" id="SSF117892">
    <property type="entry name" value="Band 7/SPFH domain"/>
    <property type="match status" value="1"/>
</dbReference>
<dbReference type="EMBL" id="CP047616">
    <property type="protein sequence ID" value="QIW53062.1"/>
    <property type="molecule type" value="Genomic_DNA"/>
</dbReference>
<dbReference type="GO" id="GO:0072659">
    <property type="term" value="P:protein localization to plasma membrane"/>
    <property type="evidence" value="ECO:0007669"/>
    <property type="project" value="TreeGrafter"/>
</dbReference>
<dbReference type="InterPro" id="IPR001107">
    <property type="entry name" value="Band_7"/>
</dbReference>
<proteinExistence type="inferred from homology"/>
<gene>
    <name evidence="7" type="ORF">GU336_02210</name>
</gene>
<feature type="compositionally biased region" description="Basic and acidic residues" evidence="5">
    <location>
        <begin position="221"/>
        <end position="236"/>
    </location>
</feature>
<organism evidence="7 8">
    <name type="scientific">Pseudolactococcus raffinolactis</name>
    <dbReference type="NCBI Taxonomy" id="1366"/>
    <lineage>
        <taxon>Bacteria</taxon>
        <taxon>Bacillati</taxon>
        <taxon>Bacillota</taxon>
        <taxon>Bacilli</taxon>
        <taxon>Lactobacillales</taxon>
        <taxon>Streptococcaceae</taxon>
        <taxon>Pseudolactococcus</taxon>
    </lineage>
</organism>
<protein>
    <submittedName>
        <fullName evidence="7">Uncharacterized protein</fullName>
    </submittedName>
</protein>
<evidence type="ECO:0000256" key="2">
    <source>
        <dbReference type="ARBA" id="ARBA00007161"/>
    </source>
</evidence>
<dbReference type="GO" id="GO:0005886">
    <property type="term" value="C:plasma membrane"/>
    <property type="evidence" value="ECO:0007669"/>
    <property type="project" value="TreeGrafter"/>
</dbReference>
<dbReference type="Proteomes" id="UP000501945">
    <property type="component" value="Chromosome"/>
</dbReference>
<feature type="coiled-coil region" evidence="4">
    <location>
        <begin position="276"/>
        <end position="319"/>
    </location>
</feature>
<accession>A0A5R9CGJ7</accession>
<dbReference type="RefSeq" id="WP_138492032.1">
    <property type="nucleotide sequence ID" value="NZ_CP047616.1"/>
</dbReference>
<dbReference type="Gene3D" id="3.30.479.30">
    <property type="entry name" value="Band 7 domain"/>
    <property type="match status" value="1"/>
</dbReference>
<evidence type="ECO:0000256" key="3">
    <source>
        <dbReference type="ARBA" id="ARBA00023136"/>
    </source>
</evidence>
<dbReference type="GO" id="GO:0002020">
    <property type="term" value="F:protease binding"/>
    <property type="evidence" value="ECO:0007669"/>
    <property type="project" value="TreeGrafter"/>
</dbReference>
<keyword evidence="4" id="KW-0175">Coiled coil</keyword>
<evidence type="ECO:0000256" key="4">
    <source>
        <dbReference type="SAM" id="Coils"/>
    </source>
</evidence>
<keyword evidence="6" id="KW-0812">Transmembrane</keyword>
<comment type="similarity">
    <text evidence="2">Belongs to the band 7/mec-2 family. Flotillin subfamily.</text>
</comment>
<dbReference type="Pfam" id="PF01145">
    <property type="entry name" value="Band_7"/>
    <property type="match status" value="1"/>
</dbReference>
<feature type="transmembrane region" description="Helical" evidence="6">
    <location>
        <begin position="12"/>
        <end position="37"/>
    </location>
</feature>
<name>A0A5R9CGJ7_9LACT</name>
<keyword evidence="6" id="KW-1133">Transmembrane helix</keyword>
<dbReference type="PANTHER" id="PTHR13806:SF46">
    <property type="entry name" value="FLOTILLIN-1-RELATED"/>
    <property type="match status" value="1"/>
</dbReference>
<dbReference type="PANTHER" id="PTHR13806">
    <property type="entry name" value="FLOTILLIN-RELATED"/>
    <property type="match status" value="1"/>
</dbReference>
<evidence type="ECO:0000313" key="7">
    <source>
        <dbReference type="EMBL" id="QIW53062.1"/>
    </source>
</evidence>
<evidence type="ECO:0000256" key="6">
    <source>
        <dbReference type="SAM" id="Phobius"/>
    </source>
</evidence>
<dbReference type="AlphaFoldDB" id="A0A5R9CGJ7"/>
<comment type="subcellular location">
    <subcellularLocation>
        <location evidence="1">Membrane</location>
    </subcellularLocation>
</comment>
<dbReference type="CDD" id="cd03399">
    <property type="entry name" value="SPFH_flotillin"/>
    <property type="match status" value="1"/>
</dbReference>
<keyword evidence="3 6" id="KW-0472">Membrane</keyword>
<dbReference type="InterPro" id="IPR027705">
    <property type="entry name" value="Flotillin_fam"/>
</dbReference>